<dbReference type="AlphaFoldDB" id="A0A6J4KVX8"/>
<proteinExistence type="predicted"/>
<dbReference type="EMBL" id="CADCTY010000437">
    <property type="protein sequence ID" value="CAA9317091.1"/>
    <property type="molecule type" value="Genomic_DNA"/>
</dbReference>
<reference evidence="1" key="1">
    <citation type="submission" date="2020-02" db="EMBL/GenBank/DDBJ databases">
        <authorList>
            <person name="Meier V. D."/>
        </authorList>
    </citation>
    <scope>NUCLEOTIDE SEQUENCE</scope>
    <source>
        <strain evidence="1">AVDCRST_MAG94</strain>
    </source>
</reference>
<sequence length="47" mass="5477">MEFCFSSDFCNTTLNSVKPKKVFPVFEETLQVLEQLLPLLQRLISSR</sequence>
<protein>
    <submittedName>
        <fullName evidence="1">Uncharacterized protein</fullName>
    </submittedName>
</protein>
<organism evidence="1">
    <name type="scientific">uncultured Leptolyngbya sp</name>
    <dbReference type="NCBI Taxonomy" id="332963"/>
    <lineage>
        <taxon>Bacteria</taxon>
        <taxon>Bacillati</taxon>
        <taxon>Cyanobacteriota</taxon>
        <taxon>Cyanophyceae</taxon>
        <taxon>Leptolyngbyales</taxon>
        <taxon>Leptolyngbyaceae</taxon>
        <taxon>Leptolyngbya group</taxon>
        <taxon>Leptolyngbya</taxon>
        <taxon>environmental samples</taxon>
    </lineage>
</organism>
<accession>A0A6J4KVX8</accession>
<name>A0A6J4KVX8_9CYAN</name>
<gene>
    <name evidence="1" type="ORF">AVDCRST_MAG94-1268</name>
</gene>
<evidence type="ECO:0000313" key="1">
    <source>
        <dbReference type="EMBL" id="CAA9317091.1"/>
    </source>
</evidence>